<gene>
    <name evidence="2" type="ORF">SAMN05421665_0174</name>
</gene>
<evidence type="ECO:0000313" key="2">
    <source>
        <dbReference type="EMBL" id="SIT75267.1"/>
    </source>
</evidence>
<dbReference type="EMBL" id="FTPR01000001">
    <property type="protein sequence ID" value="SIT75267.1"/>
    <property type="molecule type" value="Genomic_DNA"/>
</dbReference>
<accession>A0A1R3WBQ9</accession>
<keyword evidence="3" id="KW-1185">Reference proteome</keyword>
<sequence length="94" mass="10563">MGECLAGPSQNVTDPFILIGLWVVLAFAMSAFPSNDNHWRRAYVLLAIGVPLLVWITIQHGFVIGLLGLVVGGLVLRWPVYYLWRWIKNTIARS</sequence>
<keyword evidence="1" id="KW-0472">Membrane</keyword>
<name>A0A1R3WBQ9_9RHOB</name>
<feature type="transmembrane region" description="Helical" evidence="1">
    <location>
        <begin position="16"/>
        <end position="35"/>
    </location>
</feature>
<dbReference type="Proteomes" id="UP000186997">
    <property type="component" value="Unassembled WGS sequence"/>
</dbReference>
<dbReference type="AlphaFoldDB" id="A0A1R3WBQ9"/>
<reference evidence="3" key="1">
    <citation type="submission" date="2017-01" db="EMBL/GenBank/DDBJ databases">
        <authorList>
            <person name="Varghese N."/>
            <person name="Submissions S."/>
        </authorList>
    </citation>
    <scope>NUCLEOTIDE SEQUENCE [LARGE SCALE GENOMIC DNA]</scope>
    <source>
        <strain evidence="3">DSM 29591</strain>
    </source>
</reference>
<protein>
    <recommendedName>
        <fullName evidence="4">DUF2484 family protein</fullName>
    </recommendedName>
</protein>
<organism evidence="2 3">
    <name type="scientific">Yoonia rosea</name>
    <dbReference type="NCBI Taxonomy" id="287098"/>
    <lineage>
        <taxon>Bacteria</taxon>
        <taxon>Pseudomonadati</taxon>
        <taxon>Pseudomonadota</taxon>
        <taxon>Alphaproteobacteria</taxon>
        <taxon>Rhodobacterales</taxon>
        <taxon>Paracoccaceae</taxon>
        <taxon>Yoonia</taxon>
    </lineage>
</organism>
<feature type="transmembrane region" description="Helical" evidence="1">
    <location>
        <begin position="64"/>
        <end position="84"/>
    </location>
</feature>
<dbReference type="InterPro" id="IPR018919">
    <property type="entry name" value="DUF2484"/>
</dbReference>
<keyword evidence="1" id="KW-0812">Transmembrane</keyword>
<evidence type="ECO:0000313" key="3">
    <source>
        <dbReference type="Proteomes" id="UP000186997"/>
    </source>
</evidence>
<feature type="transmembrane region" description="Helical" evidence="1">
    <location>
        <begin position="42"/>
        <end position="58"/>
    </location>
</feature>
<evidence type="ECO:0000256" key="1">
    <source>
        <dbReference type="SAM" id="Phobius"/>
    </source>
</evidence>
<evidence type="ECO:0008006" key="4">
    <source>
        <dbReference type="Google" id="ProtNLM"/>
    </source>
</evidence>
<keyword evidence="1" id="KW-1133">Transmembrane helix</keyword>
<dbReference type="STRING" id="287098.SAMN05421665_0174"/>
<proteinExistence type="predicted"/>
<dbReference type="Pfam" id="PF10658">
    <property type="entry name" value="DUF2484"/>
    <property type="match status" value="1"/>
</dbReference>